<name>X1QWC2_9ZZZZ</name>
<sequence length="141" mass="15274">MDFITAVIVVCAVGGLVWASTETITNIAILLNTRPMRRKLDKLVPEGQEKPIEQMVREGISTAIKELDIKDIVTTAVTQVNVGDMLAGGIIRYIDIIETDKRQADKFLALIVTASQTGMQVAIPMIEEHLAKGVKLTGADG</sequence>
<comment type="caution">
    <text evidence="1">The sequence shown here is derived from an EMBL/GenBank/DDBJ whole genome shotgun (WGS) entry which is preliminary data.</text>
</comment>
<organism evidence="1">
    <name type="scientific">marine sediment metagenome</name>
    <dbReference type="NCBI Taxonomy" id="412755"/>
    <lineage>
        <taxon>unclassified sequences</taxon>
        <taxon>metagenomes</taxon>
        <taxon>ecological metagenomes</taxon>
    </lineage>
</organism>
<feature type="non-terminal residue" evidence="1">
    <location>
        <position position="141"/>
    </location>
</feature>
<protein>
    <submittedName>
        <fullName evidence="1">Uncharacterized protein</fullName>
    </submittedName>
</protein>
<gene>
    <name evidence="1" type="ORF">S12H4_04142</name>
</gene>
<evidence type="ECO:0000313" key="1">
    <source>
        <dbReference type="EMBL" id="GAI72558.1"/>
    </source>
</evidence>
<dbReference type="EMBL" id="BARW01001239">
    <property type="protein sequence ID" value="GAI72558.1"/>
    <property type="molecule type" value="Genomic_DNA"/>
</dbReference>
<dbReference type="AlphaFoldDB" id="X1QWC2"/>
<accession>X1QWC2</accession>
<proteinExistence type="predicted"/>
<reference evidence="1" key="1">
    <citation type="journal article" date="2014" name="Front. Microbiol.">
        <title>High frequency of phylogenetically diverse reductive dehalogenase-homologous genes in deep subseafloor sedimentary metagenomes.</title>
        <authorList>
            <person name="Kawai M."/>
            <person name="Futagami T."/>
            <person name="Toyoda A."/>
            <person name="Takaki Y."/>
            <person name="Nishi S."/>
            <person name="Hori S."/>
            <person name="Arai W."/>
            <person name="Tsubouchi T."/>
            <person name="Morono Y."/>
            <person name="Uchiyama I."/>
            <person name="Ito T."/>
            <person name="Fujiyama A."/>
            <person name="Inagaki F."/>
            <person name="Takami H."/>
        </authorList>
    </citation>
    <scope>NUCLEOTIDE SEQUENCE</scope>
    <source>
        <strain evidence="1">Expedition CK06-06</strain>
    </source>
</reference>